<dbReference type="GO" id="GO:0016491">
    <property type="term" value="F:oxidoreductase activity"/>
    <property type="evidence" value="ECO:0007669"/>
    <property type="project" value="UniProtKB-KW"/>
</dbReference>
<dbReference type="SUPFAM" id="SSF51905">
    <property type="entry name" value="FAD/NAD(P)-binding domain"/>
    <property type="match status" value="1"/>
</dbReference>
<name>A0A7X5KLD6_9FIRM</name>
<organism evidence="4 5">
    <name type="scientific">Anaerotalea alkaliphila</name>
    <dbReference type="NCBI Taxonomy" id="2662126"/>
    <lineage>
        <taxon>Bacteria</taxon>
        <taxon>Bacillati</taxon>
        <taxon>Bacillota</taxon>
        <taxon>Clostridia</taxon>
        <taxon>Eubacteriales</taxon>
        <taxon>Anaerotalea</taxon>
    </lineage>
</organism>
<dbReference type="PRINTS" id="PR00469">
    <property type="entry name" value="PNDRDTASEII"/>
</dbReference>
<evidence type="ECO:0000256" key="2">
    <source>
        <dbReference type="ARBA" id="ARBA00023002"/>
    </source>
</evidence>
<evidence type="ECO:0000256" key="1">
    <source>
        <dbReference type="ARBA" id="ARBA00022630"/>
    </source>
</evidence>
<proteinExistence type="predicted"/>
<dbReference type="Gene3D" id="3.50.50.60">
    <property type="entry name" value="FAD/NAD(P)-binding domain"/>
    <property type="match status" value="2"/>
</dbReference>
<protein>
    <submittedName>
        <fullName evidence="4">FAD-dependent oxidoreductase</fullName>
    </submittedName>
</protein>
<dbReference type="InterPro" id="IPR036188">
    <property type="entry name" value="FAD/NAD-bd_sf"/>
</dbReference>
<dbReference type="PANTHER" id="PTHR48105">
    <property type="entry name" value="THIOREDOXIN REDUCTASE 1-RELATED-RELATED"/>
    <property type="match status" value="1"/>
</dbReference>
<reference evidence="4 5" key="1">
    <citation type="submission" date="2020-01" db="EMBL/GenBank/DDBJ databases">
        <title>Anaeroalcalibacter tamaniensis gen. nov., sp. nov., moderately halophilic strictly anaerobic fermenter bacterium from mud volcano of Taman peninsula.</title>
        <authorList>
            <person name="Frolova A."/>
            <person name="Merkel A.Y."/>
            <person name="Slobodkin A.I."/>
        </authorList>
    </citation>
    <scope>NUCLEOTIDE SEQUENCE [LARGE SCALE GENOMIC DNA]</scope>
    <source>
        <strain evidence="4 5">F-3ap</strain>
    </source>
</reference>
<dbReference type="AlphaFoldDB" id="A0A7X5KLD6"/>
<dbReference type="InterPro" id="IPR023753">
    <property type="entry name" value="FAD/NAD-binding_dom"/>
</dbReference>
<feature type="domain" description="FAD/NAD(P)-binding" evidence="3">
    <location>
        <begin position="21"/>
        <end position="307"/>
    </location>
</feature>
<keyword evidence="2" id="KW-0560">Oxidoreductase</keyword>
<keyword evidence="1" id="KW-0285">Flavoprotein</keyword>
<dbReference type="PRINTS" id="PR00368">
    <property type="entry name" value="FADPNR"/>
</dbReference>
<evidence type="ECO:0000313" key="5">
    <source>
        <dbReference type="Proteomes" id="UP000461585"/>
    </source>
</evidence>
<dbReference type="Proteomes" id="UP000461585">
    <property type="component" value="Unassembled WGS sequence"/>
</dbReference>
<sequence>MDFGSGFSLSPKDSLEEEALYDVLVAGSGPAGLNAALYARRKGLRVAILAKKKGGQLLDTSVVENYLGIQGLSGEQLAGQFLEHVRSLEVPLVEDAEITSVVPGNSFHLVTTATGKTFRTRTLVVATGSKPRTLDIPGEAAYAGKGVAYCAICDAPLFRDKDVFVAGGGNSAVEAALDLAKVARSVTLVHRSRFRADQILVDRLLAHPKVDVHLQTRILEILGERAMTGLLVQDLGTGEPRVLAGDGIFIEIGHIPLAGPFAEHVDTNVHGEILVNAKNETSIPGIFAAGDVTQVPYKQIVIAAGEGAKAALAASEYIQLLPPDQGTLGETDSQAPQFNLSL</sequence>
<dbReference type="Pfam" id="PF07992">
    <property type="entry name" value="Pyr_redox_2"/>
    <property type="match status" value="1"/>
</dbReference>
<keyword evidence="5" id="KW-1185">Reference proteome</keyword>
<dbReference type="InterPro" id="IPR050097">
    <property type="entry name" value="Ferredoxin-NADP_redctase_2"/>
</dbReference>
<comment type="caution">
    <text evidence="4">The sequence shown here is derived from an EMBL/GenBank/DDBJ whole genome shotgun (WGS) entry which is preliminary data.</text>
</comment>
<accession>A0A7X5KLD6</accession>
<evidence type="ECO:0000313" key="4">
    <source>
        <dbReference type="EMBL" id="NDL66589.1"/>
    </source>
</evidence>
<evidence type="ECO:0000259" key="3">
    <source>
        <dbReference type="Pfam" id="PF07992"/>
    </source>
</evidence>
<gene>
    <name evidence="4" type="ORF">GXN74_02340</name>
</gene>
<dbReference type="EMBL" id="JAAEEH010000004">
    <property type="protein sequence ID" value="NDL66589.1"/>
    <property type="molecule type" value="Genomic_DNA"/>
</dbReference>